<dbReference type="GO" id="GO:0043565">
    <property type="term" value="F:sequence-specific DNA binding"/>
    <property type="evidence" value="ECO:0007669"/>
    <property type="project" value="InterPro"/>
</dbReference>
<dbReference type="SMART" id="SM00342">
    <property type="entry name" value="HTH_ARAC"/>
    <property type="match status" value="1"/>
</dbReference>
<dbReference type="Proteomes" id="UP000014155">
    <property type="component" value="Unassembled WGS sequence"/>
</dbReference>
<feature type="transmembrane region" description="Helical" evidence="5">
    <location>
        <begin position="12"/>
        <end position="35"/>
    </location>
</feature>
<dbReference type="PATRIC" id="fig|1195236.3.peg.2885"/>
<dbReference type="InterPro" id="IPR018060">
    <property type="entry name" value="HTH_AraC"/>
</dbReference>
<dbReference type="InterPro" id="IPR018062">
    <property type="entry name" value="HTH_AraC-typ_CS"/>
</dbReference>
<evidence type="ECO:0000313" key="8">
    <source>
        <dbReference type="Proteomes" id="UP000014155"/>
    </source>
</evidence>
<dbReference type="InterPro" id="IPR009057">
    <property type="entry name" value="Homeodomain-like_sf"/>
</dbReference>
<keyword evidence="8" id="KW-1185">Reference proteome</keyword>
<dbReference type="eggNOG" id="COG2207">
    <property type="taxonomic scope" value="Bacteria"/>
</dbReference>
<keyword evidence="1" id="KW-0805">Transcription regulation</keyword>
<dbReference type="PROSITE" id="PS01124">
    <property type="entry name" value="HTH_ARAC_FAMILY_2"/>
    <property type="match status" value="1"/>
</dbReference>
<evidence type="ECO:0000259" key="6">
    <source>
        <dbReference type="PROSITE" id="PS01124"/>
    </source>
</evidence>
<evidence type="ECO:0000256" key="1">
    <source>
        <dbReference type="ARBA" id="ARBA00023015"/>
    </source>
</evidence>
<keyword evidence="3" id="KW-0804">Transcription</keyword>
<evidence type="ECO:0000256" key="5">
    <source>
        <dbReference type="SAM" id="Phobius"/>
    </source>
</evidence>
<dbReference type="STRING" id="1195236.CTER_2568"/>
<keyword evidence="5" id="KW-0812">Transmembrane</keyword>
<dbReference type="GO" id="GO:0003700">
    <property type="term" value="F:DNA-binding transcription factor activity"/>
    <property type="evidence" value="ECO:0007669"/>
    <property type="project" value="InterPro"/>
</dbReference>
<sequence>MSKIIRMNAFIRYFLSYIAVLAVILTISITVYTIAEEDLKNQLSLNNMSALRKSQVFVEERLKSIELVTSEIALSPRVQSFLRVRDTDDASNIYAAYEITKDLSRYCSINSYFSSIYLCFDSSDMVIGSNGTYSSEFFFNEMLNYNHREDMKKAMQKPSNGRFLTVDDTSGRKTKAFILTLPLWDNSQVLGSVLIFIDEEQILGLGGETAESPGEYSVVLDETGSVIADTGNSDKYSNIIEEIHENWEKNETSGQIYFDSYLASYSVSKYHKWFFISLTSTDVAFNKLYSLRYIGIMASVAAIILGIILSAGLARMNYLPIKRIIKKFKETDFNKEGVSDLGYLEEAISETLKQYNSVSRIVEVQVPLIKDSVLQQLLHAGFTDNDRMEACSRKNGIHFSAENYVVMMVELDECGGFIRKEHSEDYVLAQFVIANIFEEILTSVGNVYSTMLDKTVRCFLLNIDSTLESEKEALVQKLSEGLKVIRDEFDIHPYIGISDSCSEIEDISLLRQEADQAREYLIFHRKASIQFFDELCKLQSNYFYPQDTQIKLSNTIKTGNTVQALEILKSIHDLNTQDRNLSVNGFKCLYFGILNTVFQAMSELNMAAEAAGFYFGKVSAIVECTFIDQLHETIAGAVTGLCHEVNKNKKSRNEALKEDILTYIHQHYTDNGISLERIANAIHINASYLSAYFKEQMGTNLSEYINQLRLEKVKQQLLGTDLPLNVIAENVGYTNSSILIRTFRKMEGVTPGQFREAGSHERAKSQGLQKDEDPDKKSVI</sequence>
<dbReference type="EMBL" id="AORV01000036">
    <property type="protein sequence ID" value="EMS71522.1"/>
    <property type="molecule type" value="Genomic_DNA"/>
</dbReference>
<feature type="domain" description="HTH araC/xylS-type" evidence="6">
    <location>
        <begin position="658"/>
        <end position="757"/>
    </location>
</feature>
<feature type="compositionally biased region" description="Basic and acidic residues" evidence="4">
    <location>
        <begin position="757"/>
        <end position="780"/>
    </location>
</feature>
<keyword evidence="5" id="KW-1133">Transmembrane helix</keyword>
<reference evidence="7 8" key="1">
    <citation type="journal article" date="2013" name="Genome Announc.">
        <title>Draft Genome Sequence of the Cellulolytic, Mesophilic, Anaerobic Bacterium Clostridium termitidis Strain CT1112 (DSM 5398).</title>
        <authorList>
            <person name="Lal S."/>
            <person name="Ramachandran U."/>
            <person name="Zhang X."/>
            <person name="Munir R."/>
            <person name="Sparling R."/>
            <person name="Levin D.B."/>
        </authorList>
    </citation>
    <scope>NUCLEOTIDE SEQUENCE [LARGE SCALE GENOMIC DNA]</scope>
    <source>
        <strain evidence="7 8">CT1112</strain>
    </source>
</reference>
<organism evidence="7 8">
    <name type="scientific">Ruminiclostridium cellobioparum subsp. termitidis CT1112</name>
    <dbReference type="NCBI Taxonomy" id="1195236"/>
    <lineage>
        <taxon>Bacteria</taxon>
        <taxon>Bacillati</taxon>
        <taxon>Bacillota</taxon>
        <taxon>Clostridia</taxon>
        <taxon>Eubacteriales</taxon>
        <taxon>Oscillospiraceae</taxon>
        <taxon>Ruminiclostridium</taxon>
    </lineage>
</organism>
<accession>S0FIL1</accession>
<dbReference type="Pfam" id="PF12833">
    <property type="entry name" value="HTH_18"/>
    <property type="match status" value="1"/>
</dbReference>
<dbReference type="InterPro" id="IPR008996">
    <property type="entry name" value="IL1/FGF"/>
</dbReference>
<feature type="transmembrane region" description="Helical" evidence="5">
    <location>
        <begin position="293"/>
        <end position="314"/>
    </location>
</feature>
<name>S0FIL1_RUMCE</name>
<dbReference type="PROSITE" id="PS00041">
    <property type="entry name" value="HTH_ARAC_FAMILY_1"/>
    <property type="match status" value="1"/>
</dbReference>
<dbReference type="SUPFAM" id="SSF50353">
    <property type="entry name" value="Cytokine"/>
    <property type="match status" value="1"/>
</dbReference>
<feature type="region of interest" description="Disordered" evidence="4">
    <location>
        <begin position="753"/>
        <end position="780"/>
    </location>
</feature>
<keyword evidence="2" id="KW-0238">DNA-binding</keyword>
<proteinExistence type="predicted"/>
<keyword evidence="5" id="KW-0472">Membrane</keyword>
<evidence type="ECO:0000256" key="2">
    <source>
        <dbReference type="ARBA" id="ARBA00023125"/>
    </source>
</evidence>
<dbReference type="PANTHER" id="PTHR43280:SF28">
    <property type="entry name" value="HTH-TYPE TRANSCRIPTIONAL ACTIVATOR RHAS"/>
    <property type="match status" value="1"/>
</dbReference>
<dbReference type="Gene3D" id="1.10.10.60">
    <property type="entry name" value="Homeodomain-like"/>
    <property type="match status" value="2"/>
</dbReference>
<evidence type="ECO:0000256" key="3">
    <source>
        <dbReference type="ARBA" id="ARBA00023163"/>
    </source>
</evidence>
<protein>
    <submittedName>
        <fullName evidence="7">AraC family transcriptional regulator</fullName>
    </submittedName>
</protein>
<dbReference type="AlphaFoldDB" id="S0FIL1"/>
<evidence type="ECO:0000256" key="4">
    <source>
        <dbReference type="SAM" id="MobiDB-lite"/>
    </source>
</evidence>
<evidence type="ECO:0000313" key="7">
    <source>
        <dbReference type="EMBL" id="EMS71522.1"/>
    </source>
</evidence>
<gene>
    <name evidence="7" type="ORF">CTER_2568</name>
</gene>
<dbReference type="SUPFAM" id="SSF46689">
    <property type="entry name" value="Homeodomain-like"/>
    <property type="match status" value="2"/>
</dbReference>
<dbReference type="RefSeq" id="WP_004626290.1">
    <property type="nucleotide sequence ID" value="NZ_AORV01000036.1"/>
</dbReference>
<dbReference type="PANTHER" id="PTHR43280">
    <property type="entry name" value="ARAC-FAMILY TRANSCRIPTIONAL REGULATOR"/>
    <property type="match status" value="1"/>
</dbReference>
<comment type="caution">
    <text evidence="7">The sequence shown here is derived from an EMBL/GenBank/DDBJ whole genome shotgun (WGS) entry which is preliminary data.</text>
</comment>